<name>A0A8C9R7P8_SCLFO</name>
<dbReference type="PANTHER" id="PTHR47110">
    <property type="entry name" value="TESTIS-SPECIFIC EXPRESSED PROTEIN 55"/>
    <property type="match status" value="1"/>
</dbReference>
<feature type="transmembrane region" description="Helical" evidence="9">
    <location>
        <begin position="89"/>
        <end position="111"/>
    </location>
</feature>
<dbReference type="AlphaFoldDB" id="A0A8C9R7P8"/>
<dbReference type="OrthoDB" id="5982705at2759"/>
<comment type="subunit">
    <text evidence="3">Heterodimer with uroplakin-3A (UPK3A) or uroplakin-3B (UPK3B).</text>
</comment>
<feature type="transmembrane region" description="Helical" evidence="9">
    <location>
        <begin position="15"/>
        <end position="39"/>
    </location>
</feature>
<feature type="transmembrane region" description="Helical" evidence="9">
    <location>
        <begin position="59"/>
        <end position="82"/>
    </location>
</feature>
<feature type="transmembrane region" description="Helical" evidence="9">
    <location>
        <begin position="240"/>
        <end position="263"/>
    </location>
</feature>
<dbReference type="InterPro" id="IPR018499">
    <property type="entry name" value="Tetraspanin/Peripherin"/>
</dbReference>
<accession>A0A8C9R7P8</accession>
<proteinExistence type="inferred from homology"/>
<dbReference type="GO" id="GO:0016020">
    <property type="term" value="C:membrane"/>
    <property type="evidence" value="ECO:0007669"/>
    <property type="project" value="UniProtKB-SubCell"/>
</dbReference>
<keyword evidence="7 9" id="KW-0472">Membrane</keyword>
<gene>
    <name evidence="10" type="primary">UPK1B</name>
</gene>
<comment type="similarity">
    <text evidence="2">Belongs to the tetraspanin (TM4SF) family.</text>
</comment>
<reference evidence="10" key="2">
    <citation type="submission" date="2025-08" db="UniProtKB">
        <authorList>
            <consortium name="Ensembl"/>
        </authorList>
    </citation>
    <scope>IDENTIFICATION</scope>
</reference>
<evidence type="ECO:0000256" key="7">
    <source>
        <dbReference type="ARBA" id="ARBA00023136"/>
    </source>
</evidence>
<evidence type="ECO:0000256" key="8">
    <source>
        <dbReference type="ARBA" id="ARBA00031616"/>
    </source>
</evidence>
<evidence type="ECO:0000313" key="10">
    <source>
        <dbReference type="Ensembl" id="ENSSFOP00015008344.1"/>
    </source>
</evidence>
<keyword evidence="6 9" id="KW-1133">Transmembrane helix</keyword>
<dbReference type="Pfam" id="PF00335">
    <property type="entry name" value="Tetraspanin"/>
    <property type="match status" value="1"/>
</dbReference>
<evidence type="ECO:0000256" key="1">
    <source>
        <dbReference type="ARBA" id="ARBA00004141"/>
    </source>
</evidence>
<evidence type="ECO:0000256" key="4">
    <source>
        <dbReference type="ARBA" id="ARBA00017701"/>
    </source>
</evidence>
<protein>
    <recommendedName>
        <fullName evidence="4">Uroplakin-1b</fullName>
    </recommendedName>
    <alternativeName>
        <fullName evidence="8">Uroplakin Ib</fullName>
    </alternativeName>
</protein>
<dbReference type="Gene3D" id="1.10.1450.10">
    <property type="entry name" value="Tetraspanin"/>
    <property type="match status" value="1"/>
</dbReference>
<dbReference type="InterPro" id="IPR008952">
    <property type="entry name" value="Tetraspanin_EC2_sf"/>
</dbReference>
<dbReference type="Ensembl" id="ENSSFOT00015008464.2">
    <property type="protein sequence ID" value="ENSSFOP00015008344.1"/>
    <property type="gene ID" value="ENSSFOG00015005472.2"/>
</dbReference>
<dbReference type="CDD" id="cd03156">
    <property type="entry name" value="uroplakin_I_like_LEL"/>
    <property type="match status" value="1"/>
</dbReference>
<evidence type="ECO:0000256" key="3">
    <source>
        <dbReference type="ARBA" id="ARBA00011304"/>
    </source>
</evidence>
<sequence>MAFYSSSGHRCLQSLLTWANFVLVCCGIALMAMCIYFIYDHEGVYVLVDATGSESVWRAAWIGLFTGFAFICVPVFGMYAIMKSSKKLIFAYFILMLIVFAFEMASAITAATHKDWFSPNLFLKEMLQYYNKPLPGVVPSNQDEIYKIKGVTAAWNRIMIEKKCCGVNGPQDWVTFDSYFRQQNIDADYPWPRQCCQQDAMGAFSSLDGCKIGLNPYLSNTGCYPYIGDYLRTFGLAVSWFGFSILCWTFLVLLGMMAFYILLDY</sequence>
<dbReference type="KEGG" id="sfm:108924782"/>
<reference evidence="10 11" key="1">
    <citation type="submission" date="2019-04" db="EMBL/GenBank/DDBJ databases">
        <authorList>
            <consortium name="Wellcome Sanger Institute Data Sharing"/>
        </authorList>
    </citation>
    <scope>NUCLEOTIDE SEQUENCE [LARGE SCALE GENOMIC DNA]</scope>
</reference>
<evidence type="ECO:0000313" key="11">
    <source>
        <dbReference type="Proteomes" id="UP000694397"/>
    </source>
</evidence>
<dbReference type="FunFam" id="1.10.1450.10:FF:000014">
    <property type="entry name" value="Tetraspanin"/>
    <property type="match status" value="1"/>
</dbReference>
<organism evidence="10 11">
    <name type="scientific">Scleropages formosus</name>
    <name type="common">Asian bonytongue</name>
    <name type="synonym">Osteoglossum formosum</name>
    <dbReference type="NCBI Taxonomy" id="113540"/>
    <lineage>
        <taxon>Eukaryota</taxon>
        <taxon>Metazoa</taxon>
        <taxon>Chordata</taxon>
        <taxon>Craniata</taxon>
        <taxon>Vertebrata</taxon>
        <taxon>Euteleostomi</taxon>
        <taxon>Actinopterygii</taxon>
        <taxon>Neopterygii</taxon>
        <taxon>Teleostei</taxon>
        <taxon>Osteoglossocephala</taxon>
        <taxon>Osteoglossomorpha</taxon>
        <taxon>Osteoglossiformes</taxon>
        <taxon>Osteoglossidae</taxon>
        <taxon>Scleropages</taxon>
    </lineage>
</organism>
<dbReference type="PRINTS" id="PR00259">
    <property type="entry name" value="TMFOUR"/>
</dbReference>
<keyword evidence="5 9" id="KW-0812">Transmembrane</keyword>
<evidence type="ECO:0000256" key="5">
    <source>
        <dbReference type="ARBA" id="ARBA00022692"/>
    </source>
</evidence>
<dbReference type="Proteomes" id="UP000694397">
    <property type="component" value="Chromosome 3"/>
</dbReference>
<keyword evidence="11" id="KW-1185">Reference proteome</keyword>
<comment type="subcellular location">
    <subcellularLocation>
        <location evidence="1">Membrane</location>
        <topology evidence="1">Multi-pass membrane protein</topology>
    </subcellularLocation>
</comment>
<dbReference type="PANTHER" id="PTHR47110:SF2">
    <property type="entry name" value="UROPLAKIN-1B"/>
    <property type="match status" value="1"/>
</dbReference>
<dbReference type="SUPFAM" id="SSF48652">
    <property type="entry name" value="Tetraspanin"/>
    <property type="match status" value="1"/>
</dbReference>
<dbReference type="GeneTree" id="ENSGT00940000160779"/>
<evidence type="ECO:0000256" key="6">
    <source>
        <dbReference type="ARBA" id="ARBA00022989"/>
    </source>
</evidence>
<evidence type="ECO:0000256" key="2">
    <source>
        <dbReference type="ARBA" id="ARBA00006840"/>
    </source>
</evidence>
<evidence type="ECO:0000256" key="9">
    <source>
        <dbReference type="SAM" id="Phobius"/>
    </source>
</evidence>
<reference evidence="10" key="3">
    <citation type="submission" date="2025-09" db="UniProtKB">
        <authorList>
            <consortium name="Ensembl"/>
        </authorList>
    </citation>
    <scope>IDENTIFICATION</scope>
</reference>